<feature type="transmembrane region" description="Helical" evidence="1">
    <location>
        <begin position="51"/>
        <end position="74"/>
    </location>
</feature>
<keyword evidence="3" id="KW-1185">Reference proteome</keyword>
<keyword evidence="1" id="KW-0472">Membrane</keyword>
<feature type="transmembrane region" description="Helical" evidence="1">
    <location>
        <begin position="86"/>
        <end position="108"/>
    </location>
</feature>
<feature type="transmembrane region" description="Helical" evidence="1">
    <location>
        <begin position="12"/>
        <end position="31"/>
    </location>
</feature>
<dbReference type="Pfam" id="PF09948">
    <property type="entry name" value="PpoB2"/>
    <property type="match status" value="1"/>
</dbReference>
<evidence type="ECO:0000313" key="2">
    <source>
        <dbReference type="EMBL" id="MBB3139790.1"/>
    </source>
</evidence>
<evidence type="ECO:0000313" key="3">
    <source>
        <dbReference type="Proteomes" id="UP000525987"/>
    </source>
</evidence>
<dbReference type="EMBL" id="JACHXM010000002">
    <property type="protein sequence ID" value="MBB3139790.1"/>
    <property type="molecule type" value="Genomic_DNA"/>
</dbReference>
<protein>
    <submittedName>
        <fullName evidence="2">Putative metal-binding membrane protein</fullName>
    </submittedName>
</protein>
<feature type="transmembrane region" description="Helical" evidence="1">
    <location>
        <begin position="128"/>
        <end position="146"/>
    </location>
</feature>
<dbReference type="InterPro" id="IPR018688">
    <property type="entry name" value="PpoB2-like"/>
</dbReference>
<proteinExistence type="predicted"/>
<accession>A0A7W5G4C3</accession>
<dbReference type="Proteomes" id="UP000525987">
    <property type="component" value="Unassembled WGS sequence"/>
</dbReference>
<dbReference type="RefSeq" id="WP_183386213.1">
    <property type="nucleotide sequence ID" value="NZ_JACHXM010000002.1"/>
</dbReference>
<keyword evidence="1" id="KW-0812">Transmembrane</keyword>
<dbReference type="AlphaFoldDB" id="A0A7W5G4C3"/>
<feature type="transmembrane region" description="Helical" evidence="1">
    <location>
        <begin position="202"/>
        <end position="218"/>
    </location>
</feature>
<organism evidence="2 3">
    <name type="scientific">Halomonas organivorans</name>
    <dbReference type="NCBI Taxonomy" id="257772"/>
    <lineage>
        <taxon>Bacteria</taxon>
        <taxon>Pseudomonadati</taxon>
        <taxon>Pseudomonadota</taxon>
        <taxon>Gammaproteobacteria</taxon>
        <taxon>Oceanospirillales</taxon>
        <taxon>Halomonadaceae</taxon>
        <taxon>Halomonas</taxon>
    </lineage>
</organism>
<name>A0A7W5G4C3_9GAMM</name>
<reference evidence="2 3" key="1">
    <citation type="submission" date="2020-08" db="EMBL/GenBank/DDBJ databases">
        <title>Genomic Encyclopedia of Type Strains, Phase III (KMG-III): the genomes of soil and plant-associated and newly described type strains.</title>
        <authorList>
            <person name="Whitman W."/>
        </authorList>
    </citation>
    <scope>NUCLEOTIDE SEQUENCE [LARGE SCALE GENOMIC DNA]</scope>
    <source>
        <strain evidence="2 3">CECT 5995</strain>
    </source>
</reference>
<keyword evidence="1" id="KW-1133">Transmembrane helix</keyword>
<gene>
    <name evidence="2" type="ORF">FHR96_000637</name>
</gene>
<sequence length="242" mass="25766">MAGHTRRPYPVQRLTLVASLALVAVAAWAWLIDMASGMSGMGAAFMPWPTLVMWTAMMVAMMLPSAAPAILVFAAATRRSPSWPAVLPYLFATGYLLAWTSFAGLATLTQWGLNEAALLSPGQSLGTTTWAGMLLLGAGLFQWTRLKDACLRSCRSPMGLVAQGLPLTPPRALGTGLRLGLFCTGCCWALMALMFVGGVMSLAWMAGLTLLILLEKLIPYPRRLSRCVGTGLIAYGGWLALG</sequence>
<evidence type="ECO:0000256" key="1">
    <source>
        <dbReference type="SAM" id="Phobius"/>
    </source>
</evidence>
<comment type="caution">
    <text evidence="2">The sequence shown here is derived from an EMBL/GenBank/DDBJ whole genome shotgun (WGS) entry which is preliminary data.</text>
</comment>